<evidence type="ECO:0000313" key="1">
    <source>
        <dbReference type="EMBL" id="EFA23197.1"/>
    </source>
</evidence>
<name>D1NTZ4_9BIFI</name>
<accession>D1NTZ4</accession>
<dbReference type="EMBL" id="ABXB03000002">
    <property type="protein sequence ID" value="EFA23197.1"/>
    <property type="molecule type" value="Genomic_DNA"/>
</dbReference>
<comment type="caution">
    <text evidence="1">The sequence shown here is derived from an EMBL/GenBank/DDBJ whole genome shotgun (WGS) entry which is preliminary data.</text>
</comment>
<evidence type="ECO:0000313" key="2">
    <source>
        <dbReference type="Proteomes" id="UP000003656"/>
    </source>
</evidence>
<proteinExistence type="predicted"/>
<sequence length="65" mass="7596">MGSFRNCTTIVVWLFLAQHTSYAYVADATGSRGNHFVPMCILFFEWALRYGAEFIATREYLPHMW</sequence>
<dbReference type="AlphaFoldDB" id="D1NTZ4"/>
<organism evidence="1 2">
    <name type="scientific">Bifidobacterium gallicum DSM 20093 = LMG 11596</name>
    <dbReference type="NCBI Taxonomy" id="561180"/>
    <lineage>
        <taxon>Bacteria</taxon>
        <taxon>Bacillati</taxon>
        <taxon>Actinomycetota</taxon>
        <taxon>Actinomycetes</taxon>
        <taxon>Bifidobacteriales</taxon>
        <taxon>Bifidobacteriaceae</taxon>
        <taxon>Bifidobacterium</taxon>
    </lineage>
</organism>
<dbReference type="STRING" id="561180.BIFGAL_03314"/>
<protein>
    <submittedName>
        <fullName evidence="1">Uncharacterized protein</fullName>
    </submittedName>
</protein>
<gene>
    <name evidence="1" type="ORF">BIFGAL_03314</name>
</gene>
<reference evidence="1 2" key="1">
    <citation type="submission" date="2009-11" db="EMBL/GenBank/DDBJ databases">
        <authorList>
            <person name="Weinstock G."/>
            <person name="Sodergren E."/>
            <person name="Clifton S."/>
            <person name="Fulton L."/>
            <person name="Fulton B."/>
            <person name="Courtney L."/>
            <person name="Fronick C."/>
            <person name="Harrison M."/>
            <person name="Strong C."/>
            <person name="Farmer C."/>
            <person name="Delahaunty K."/>
            <person name="Markovic C."/>
            <person name="Hall O."/>
            <person name="Minx P."/>
            <person name="Tomlinson C."/>
            <person name="Mitreva M."/>
            <person name="Nelson J."/>
            <person name="Hou S."/>
            <person name="Wollam A."/>
            <person name="Pepin K.H."/>
            <person name="Johnson M."/>
            <person name="Bhonagiri V."/>
            <person name="Nash W.E."/>
            <person name="Warren W."/>
            <person name="Chinwalla A."/>
            <person name="Mardis E.R."/>
            <person name="Wilson R.K."/>
        </authorList>
    </citation>
    <scope>NUCLEOTIDE SEQUENCE [LARGE SCALE GENOMIC DNA]</scope>
    <source>
        <strain evidence="1 2">DSM 20093</strain>
    </source>
</reference>
<dbReference type="Proteomes" id="UP000003656">
    <property type="component" value="Unassembled WGS sequence"/>
</dbReference>